<accession>A0A8H7SG43</accession>
<organism evidence="1 2">
    <name type="scientific">Thamnidium elegans</name>
    <dbReference type="NCBI Taxonomy" id="101142"/>
    <lineage>
        <taxon>Eukaryota</taxon>
        <taxon>Fungi</taxon>
        <taxon>Fungi incertae sedis</taxon>
        <taxon>Mucoromycota</taxon>
        <taxon>Mucoromycotina</taxon>
        <taxon>Mucoromycetes</taxon>
        <taxon>Mucorales</taxon>
        <taxon>Mucorineae</taxon>
        <taxon>Mucoraceae</taxon>
        <taxon>Thamnidium</taxon>
    </lineage>
</organism>
<protein>
    <submittedName>
        <fullName evidence="1">Uncharacterized protein</fullName>
    </submittedName>
</protein>
<keyword evidence="2" id="KW-1185">Reference proteome</keyword>
<sequence>MNTKPRISAHLANTNLKLLKNVLTQDHIDVQKILLCKNQKILDPKKVTEEVT</sequence>
<comment type="caution">
    <text evidence="1">The sequence shown here is derived from an EMBL/GenBank/DDBJ whole genome shotgun (WGS) entry which is preliminary data.</text>
</comment>
<reference evidence="1" key="1">
    <citation type="submission" date="2021-01" db="EMBL/GenBank/DDBJ databases">
        <title>Metabolic potential, ecology and presence of endohyphal bacteria is reflected in genomic diversity of Mucoromycotina.</title>
        <authorList>
            <person name="Muszewska A."/>
            <person name="Okrasinska A."/>
            <person name="Steczkiewicz K."/>
            <person name="Drgas O."/>
            <person name="Orlowska M."/>
            <person name="Perlinska-Lenart U."/>
            <person name="Aleksandrzak-Piekarczyk T."/>
            <person name="Szatraj K."/>
            <person name="Zielenkiewicz U."/>
            <person name="Pilsyk S."/>
            <person name="Malc E."/>
            <person name="Mieczkowski P."/>
            <person name="Kruszewska J.S."/>
            <person name="Biernat P."/>
            <person name="Pawlowska J."/>
        </authorList>
    </citation>
    <scope>NUCLEOTIDE SEQUENCE</scope>
    <source>
        <strain evidence="1">WA0000018081</strain>
    </source>
</reference>
<dbReference type="Proteomes" id="UP000613177">
    <property type="component" value="Unassembled WGS sequence"/>
</dbReference>
<dbReference type="AlphaFoldDB" id="A0A8H7SG43"/>
<evidence type="ECO:0000313" key="1">
    <source>
        <dbReference type="EMBL" id="KAG2229784.1"/>
    </source>
</evidence>
<gene>
    <name evidence="1" type="ORF">INT48_005311</name>
</gene>
<feature type="non-terminal residue" evidence="1">
    <location>
        <position position="1"/>
    </location>
</feature>
<proteinExistence type="predicted"/>
<evidence type="ECO:0000313" key="2">
    <source>
        <dbReference type="Proteomes" id="UP000613177"/>
    </source>
</evidence>
<dbReference type="EMBL" id="JAEPRE010000244">
    <property type="protein sequence ID" value="KAG2229784.1"/>
    <property type="molecule type" value="Genomic_DNA"/>
</dbReference>
<name>A0A8H7SG43_9FUNG</name>